<sequence length="347" mass="36992">MGGLGSLSAIALLHLTLFLLLGFNSNSVGATCFFPDGTTADSGHKECNPNSTDATTCCAEGFQCLSNGLCNDYRYQNWTRVLRGACTQQDFGGGCNKVCTDFWPQGDEAVWYCGSGAYCCSRANDCCQDNNVQKHILAEPSVVAIAGKTSPSTTPTHTTTPPAQSSNAASSSSTSGSSTNTRTIAIAVGVVAGILLLLLVGLWFIRRKRKARKTQPMLHELSAADGAPHVNDTTQPYTYDDKRGGWVTGANGNKNKKKEKGARGRNVLYEVPSDRVVEMPAEAEVKEIDGMGSGARGGAGRGVHHVGGAEMQRNSLVGNRPSRFVEVDMASNSRGDPTSRERLDRYQ</sequence>
<keyword evidence="4 6" id="KW-0472">Membrane</keyword>
<dbReference type="RefSeq" id="XP_040788461.1">
    <property type="nucleotide sequence ID" value="XM_040937853.1"/>
</dbReference>
<dbReference type="OrthoDB" id="5215637at2759"/>
<keyword evidence="2 6" id="KW-0812">Transmembrane</keyword>
<keyword evidence="3 6" id="KW-1133">Transmembrane helix</keyword>
<dbReference type="EMBL" id="ML976616">
    <property type="protein sequence ID" value="KAF1845898.1"/>
    <property type="molecule type" value="Genomic_DNA"/>
</dbReference>
<keyword evidence="7" id="KW-0732">Signal</keyword>
<reference evidence="8" key="1">
    <citation type="submission" date="2020-01" db="EMBL/GenBank/DDBJ databases">
        <authorList>
            <consortium name="DOE Joint Genome Institute"/>
            <person name="Haridas S."/>
            <person name="Albert R."/>
            <person name="Binder M."/>
            <person name="Bloem J."/>
            <person name="Labutti K."/>
            <person name="Salamov A."/>
            <person name="Andreopoulos B."/>
            <person name="Baker S.E."/>
            <person name="Barry K."/>
            <person name="Bills G."/>
            <person name="Bluhm B.H."/>
            <person name="Cannon C."/>
            <person name="Castanera R."/>
            <person name="Culley D.E."/>
            <person name="Daum C."/>
            <person name="Ezra D."/>
            <person name="Gonzalez J.B."/>
            <person name="Henrissat B."/>
            <person name="Kuo A."/>
            <person name="Liang C."/>
            <person name="Lipzen A."/>
            <person name="Lutzoni F."/>
            <person name="Magnuson J."/>
            <person name="Mondo S."/>
            <person name="Nolan M."/>
            <person name="Ohm R."/>
            <person name="Pangilinan J."/>
            <person name="Park H.-J."/>
            <person name="Ramirez L."/>
            <person name="Alfaro M."/>
            <person name="Sun H."/>
            <person name="Tritt A."/>
            <person name="Yoshinaga Y."/>
            <person name="Zwiers L.-H."/>
            <person name="Turgeon B.G."/>
            <person name="Goodwin S.B."/>
            <person name="Spatafora J.W."/>
            <person name="Crous P.W."/>
            <person name="Grigoriev I.V."/>
        </authorList>
    </citation>
    <scope>NUCLEOTIDE SEQUENCE</scope>
    <source>
        <strain evidence="8">CBS 394.84</strain>
    </source>
</reference>
<dbReference type="AlphaFoldDB" id="A0A9P4GGX1"/>
<feature type="transmembrane region" description="Helical" evidence="6">
    <location>
        <begin position="184"/>
        <end position="205"/>
    </location>
</feature>
<evidence type="ECO:0000256" key="1">
    <source>
        <dbReference type="ARBA" id="ARBA00004167"/>
    </source>
</evidence>
<feature type="signal peptide" evidence="7">
    <location>
        <begin position="1"/>
        <end position="30"/>
    </location>
</feature>
<feature type="compositionally biased region" description="Gly residues" evidence="5">
    <location>
        <begin position="291"/>
        <end position="301"/>
    </location>
</feature>
<evidence type="ECO:0008006" key="10">
    <source>
        <dbReference type="Google" id="ProtNLM"/>
    </source>
</evidence>
<feature type="region of interest" description="Disordered" evidence="5">
    <location>
        <begin position="147"/>
        <end position="178"/>
    </location>
</feature>
<dbReference type="GeneID" id="63855103"/>
<evidence type="ECO:0000313" key="8">
    <source>
        <dbReference type="EMBL" id="KAF1845898.1"/>
    </source>
</evidence>
<evidence type="ECO:0000256" key="2">
    <source>
        <dbReference type="ARBA" id="ARBA00022692"/>
    </source>
</evidence>
<evidence type="ECO:0000256" key="4">
    <source>
        <dbReference type="ARBA" id="ARBA00023136"/>
    </source>
</evidence>
<organism evidence="8 9">
    <name type="scientific">Cucurbitaria berberidis CBS 394.84</name>
    <dbReference type="NCBI Taxonomy" id="1168544"/>
    <lineage>
        <taxon>Eukaryota</taxon>
        <taxon>Fungi</taxon>
        <taxon>Dikarya</taxon>
        <taxon>Ascomycota</taxon>
        <taxon>Pezizomycotina</taxon>
        <taxon>Dothideomycetes</taxon>
        <taxon>Pleosporomycetidae</taxon>
        <taxon>Pleosporales</taxon>
        <taxon>Pleosporineae</taxon>
        <taxon>Cucurbitariaceae</taxon>
        <taxon>Cucurbitaria</taxon>
    </lineage>
</organism>
<gene>
    <name evidence="8" type="ORF">K460DRAFT_417088</name>
</gene>
<dbReference type="CDD" id="cd12087">
    <property type="entry name" value="TM_EGFR-like"/>
    <property type="match status" value="1"/>
</dbReference>
<evidence type="ECO:0000256" key="3">
    <source>
        <dbReference type="ARBA" id="ARBA00022989"/>
    </source>
</evidence>
<evidence type="ECO:0000313" key="9">
    <source>
        <dbReference type="Proteomes" id="UP000800039"/>
    </source>
</evidence>
<evidence type="ECO:0000256" key="7">
    <source>
        <dbReference type="SAM" id="SignalP"/>
    </source>
</evidence>
<feature type="compositionally biased region" description="Basic and acidic residues" evidence="5">
    <location>
        <begin position="337"/>
        <end position="347"/>
    </location>
</feature>
<dbReference type="PANTHER" id="PTHR15549:SF33">
    <property type="entry name" value="MEMBRANE PROTEIN WSC4, PUTATIVE (AFU_ORTHOLOGUE AFUA_5G09020)-RELATED"/>
    <property type="match status" value="1"/>
</dbReference>
<comment type="subcellular location">
    <subcellularLocation>
        <location evidence="1">Membrane</location>
        <topology evidence="1">Single-pass membrane protein</topology>
    </subcellularLocation>
</comment>
<accession>A0A9P4GGX1</accession>
<keyword evidence="9" id="KW-1185">Reference proteome</keyword>
<dbReference type="InterPro" id="IPR051694">
    <property type="entry name" value="Immunoregulatory_rcpt-like"/>
</dbReference>
<dbReference type="GO" id="GO:0071944">
    <property type="term" value="C:cell periphery"/>
    <property type="evidence" value="ECO:0007669"/>
    <property type="project" value="UniProtKB-ARBA"/>
</dbReference>
<evidence type="ECO:0000256" key="5">
    <source>
        <dbReference type="SAM" id="MobiDB-lite"/>
    </source>
</evidence>
<dbReference type="Proteomes" id="UP000800039">
    <property type="component" value="Unassembled WGS sequence"/>
</dbReference>
<proteinExistence type="predicted"/>
<protein>
    <recommendedName>
        <fullName evidence="10">Mid2 domain-containing protein</fullName>
    </recommendedName>
</protein>
<feature type="chain" id="PRO_5040504349" description="Mid2 domain-containing protein" evidence="7">
    <location>
        <begin position="31"/>
        <end position="347"/>
    </location>
</feature>
<feature type="region of interest" description="Disordered" evidence="5">
    <location>
        <begin position="236"/>
        <end position="261"/>
    </location>
</feature>
<evidence type="ECO:0000256" key="6">
    <source>
        <dbReference type="SAM" id="Phobius"/>
    </source>
</evidence>
<comment type="caution">
    <text evidence="8">The sequence shown here is derived from an EMBL/GenBank/DDBJ whole genome shotgun (WGS) entry which is preliminary data.</text>
</comment>
<name>A0A9P4GGX1_9PLEO</name>
<feature type="region of interest" description="Disordered" evidence="5">
    <location>
        <begin position="290"/>
        <end position="347"/>
    </location>
</feature>
<dbReference type="GO" id="GO:0016020">
    <property type="term" value="C:membrane"/>
    <property type="evidence" value="ECO:0007669"/>
    <property type="project" value="UniProtKB-SubCell"/>
</dbReference>
<feature type="compositionally biased region" description="Low complexity" evidence="5">
    <location>
        <begin position="149"/>
        <end position="178"/>
    </location>
</feature>
<dbReference type="PANTHER" id="PTHR15549">
    <property type="entry name" value="PAIRED IMMUNOGLOBULIN-LIKE TYPE 2 RECEPTOR"/>
    <property type="match status" value="1"/>
</dbReference>